<evidence type="ECO:0000313" key="6">
    <source>
        <dbReference type="Proteomes" id="UP000887013"/>
    </source>
</evidence>
<organism evidence="2 6">
    <name type="scientific">Nephila pilipes</name>
    <name type="common">Giant wood spider</name>
    <name type="synonym">Nephila maculata</name>
    <dbReference type="NCBI Taxonomy" id="299642"/>
    <lineage>
        <taxon>Eukaryota</taxon>
        <taxon>Metazoa</taxon>
        <taxon>Ecdysozoa</taxon>
        <taxon>Arthropoda</taxon>
        <taxon>Chelicerata</taxon>
        <taxon>Arachnida</taxon>
        <taxon>Araneae</taxon>
        <taxon>Araneomorphae</taxon>
        <taxon>Entelegynae</taxon>
        <taxon>Araneoidea</taxon>
        <taxon>Nephilidae</taxon>
        <taxon>Nephila</taxon>
    </lineage>
</organism>
<evidence type="ECO:0000313" key="5">
    <source>
        <dbReference type="EMBL" id="GFU51779.1"/>
    </source>
</evidence>
<gene>
    <name evidence="3" type="ORF">NPIL_380851</name>
    <name evidence="4" type="ORF">NPIL_392931</name>
    <name evidence="2" type="ORF">NPIL_512961</name>
    <name evidence="5" type="ORF">NPIL_618601</name>
</gene>
<proteinExistence type="predicted"/>
<dbReference type="EMBL" id="BMAW01093987">
    <property type="protein sequence ID" value="GFS63145.1"/>
    <property type="molecule type" value="Genomic_DNA"/>
</dbReference>
<evidence type="ECO:0000256" key="1">
    <source>
        <dbReference type="SAM" id="Phobius"/>
    </source>
</evidence>
<keyword evidence="1" id="KW-0472">Membrane</keyword>
<keyword evidence="6" id="KW-1185">Reference proteome</keyword>
<sequence>MPAKTYHVAFEVVSVWEFGDVSLDIERGSKRNRPSATSISNQCACFSRISKFEYLPGTYHVRLMLFPCSVLNYQTKHAINRNIKENRRQSFINNFTMKKKKVFIRLALFSSCNILVVTFAVIGPSGLRQSSTTTHYVAKCIESSESPIRGCVEIWRCATPDNDVVSRGRFTMTIRSY</sequence>
<dbReference type="EMBL" id="BMAW01043584">
    <property type="protein sequence ID" value="GFS40148.1"/>
    <property type="molecule type" value="Genomic_DNA"/>
</dbReference>
<feature type="transmembrane region" description="Helical" evidence="1">
    <location>
        <begin position="102"/>
        <end position="122"/>
    </location>
</feature>
<dbReference type="AlphaFoldDB" id="A0A8X6KCU2"/>
<keyword evidence="1" id="KW-1133">Transmembrane helix</keyword>
<evidence type="ECO:0000313" key="4">
    <source>
        <dbReference type="EMBL" id="GFT48722.1"/>
    </source>
</evidence>
<dbReference type="EMBL" id="BMAW01111593">
    <property type="protein sequence ID" value="GFT48722.1"/>
    <property type="molecule type" value="Genomic_DNA"/>
</dbReference>
<dbReference type="Proteomes" id="UP000887013">
    <property type="component" value="Unassembled WGS sequence"/>
</dbReference>
<protein>
    <submittedName>
        <fullName evidence="2">Uncharacterized protein</fullName>
    </submittedName>
</protein>
<dbReference type="EMBL" id="BMAW01038335">
    <property type="protein sequence ID" value="GFU51779.1"/>
    <property type="molecule type" value="Genomic_DNA"/>
</dbReference>
<accession>A0A8X6KCU2</accession>
<evidence type="ECO:0000313" key="3">
    <source>
        <dbReference type="EMBL" id="GFS63145.1"/>
    </source>
</evidence>
<keyword evidence="1" id="KW-0812">Transmembrane</keyword>
<evidence type="ECO:0000313" key="2">
    <source>
        <dbReference type="EMBL" id="GFS40148.1"/>
    </source>
</evidence>
<comment type="caution">
    <text evidence="2">The sequence shown here is derived from an EMBL/GenBank/DDBJ whole genome shotgun (WGS) entry which is preliminary data.</text>
</comment>
<reference evidence="2" key="1">
    <citation type="submission" date="2020-08" db="EMBL/GenBank/DDBJ databases">
        <title>Multicomponent nature underlies the extraordinary mechanical properties of spider dragline silk.</title>
        <authorList>
            <person name="Kono N."/>
            <person name="Nakamura H."/>
            <person name="Mori M."/>
            <person name="Yoshida Y."/>
            <person name="Ohtoshi R."/>
            <person name="Malay A.D."/>
            <person name="Moran D.A.P."/>
            <person name="Tomita M."/>
            <person name="Numata K."/>
            <person name="Arakawa K."/>
        </authorList>
    </citation>
    <scope>NUCLEOTIDE SEQUENCE</scope>
</reference>
<name>A0A8X6KCU2_NEPPI</name>